<keyword evidence="1" id="KW-0472">Membrane</keyword>
<name>A0AAN9NSL0_PHACN</name>
<evidence type="ECO:0000256" key="1">
    <source>
        <dbReference type="SAM" id="Phobius"/>
    </source>
</evidence>
<keyword evidence="1" id="KW-0812">Transmembrane</keyword>
<dbReference type="Proteomes" id="UP001374584">
    <property type="component" value="Unassembled WGS sequence"/>
</dbReference>
<accession>A0AAN9NSL0</accession>
<feature type="transmembrane region" description="Helical" evidence="1">
    <location>
        <begin position="42"/>
        <end position="67"/>
    </location>
</feature>
<proteinExistence type="predicted"/>
<evidence type="ECO:0000313" key="2">
    <source>
        <dbReference type="EMBL" id="KAK7378326.1"/>
    </source>
</evidence>
<gene>
    <name evidence="2" type="ORF">VNO80_03765</name>
</gene>
<dbReference type="EMBL" id="JAYMYR010000002">
    <property type="protein sequence ID" value="KAK7378326.1"/>
    <property type="molecule type" value="Genomic_DNA"/>
</dbReference>
<keyword evidence="3" id="KW-1185">Reference proteome</keyword>
<organism evidence="2 3">
    <name type="scientific">Phaseolus coccineus</name>
    <name type="common">Scarlet runner bean</name>
    <name type="synonym">Phaseolus multiflorus</name>
    <dbReference type="NCBI Taxonomy" id="3886"/>
    <lineage>
        <taxon>Eukaryota</taxon>
        <taxon>Viridiplantae</taxon>
        <taxon>Streptophyta</taxon>
        <taxon>Embryophyta</taxon>
        <taxon>Tracheophyta</taxon>
        <taxon>Spermatophyta</taxon>
        <taxon>Magnoliopsida</taxon>
        <taxon>eudicotyledons</taxon>
        <taxon>Gunneridae</taxon>
        <taxon>Pentapetalae</taxon>
        <taxon>rosids</taxon>
        <taxon>fabids</taxon>
        <taxon>Fabales</taxon>
        <taxon>Fabaceae</taxon>
        <taxon>Papilionoideae</taxon>
        <taxon>50 kb inversion clade</taxon>
        <taxon>NPAAA clade</taxon>
        <taxon>indigoferoid/millettioid clade</taxon>
        <taxon>Phaseoleae</taxon>
        <taxon>Phaseolus</taxon>
    </lineage>
</organism>
<protein>
    <submittedName>
        <fullName evidence="2">Uncharacterized protein</fullName>
    </submittedName>
</protein>
<reference evidence="2 3" key="1">
    <citation type="submission" date="2024-01" db="EMBL/GenBank/DDBJ databases">
        <title>The genomes of 5 underutilized Papilionoideae crops provide insights into root nodulation and disease resistanc.</title>
        <authorList>
            <person name="Jiang F."/>
        </authorList>
    </citation>
    <scope>NUCLEOTIDE SEQUENCE [LARGE SCALE GENOMIC DNA]</scope>
    <source>
        <strain evidence="2">JINMINGXINNONG_FW02</strain>
        <tissue evidence="2">Leaves</tissue>
    </source>
</reference>
<comment type="caution">
    <text evidence="2">The sequence shown here is derived from an EMBL/GenBank/DDBJ whole genome shotgun (WGS) entry which is preliminary data.</text>
</comment>
<sequence length="71" mass="8159">MVRTGVVVNVRIYKKDGELVCGWLHTYYAHVSGKERERMETAIAILIASLYLSFRFSIFTFPSLLLFSLSL</sequence>
<dbReference type="AlphaFoldDB" id="A0AAN9NSL0"/>
<evidence type="ECO:0000313" key="3">
    <source>
        <dbReference type="Proteomes" id="UP001374584"/>
    </source>
</evidence>
<keyword evidence="1" id="KW-1133">Transmembrane helix</keyword>